<dbReference type="CDD" id="cd00170">
    <property type="entry name" value="SEC14"/>
    <property type="match status" value="1"/>
</dbReference>
<dbReference type="Pfam" id="PF00650">
    <property type="entry name" value="CRAL_TRIO"/>
    <property type="match status" value="1"/>
</dbReference>
<dbReference type="InterPro" id="IPR036273">
    <property type="entry name" value="CRAL/TRIO_N_dom_sf"/>
</dbReference>
<dbReference type="PANTHER" id="PTHR46590">
    <property type="entry name" value="PHOSPHATIDYLINOSITOL TRANSFER PROTEIN CSR1-RELATED"/>
    <property type="match status" value="1"/>
</dbReference>
<organism evidence="2 3">
    <name type="scientific">Candidozyma haemuli</name>
    <dbReference type="NCBI Taxonomy" id="45357"/>
    <lineage>
        <taxon>Eukaryota</taxon>
        <taxon>Fungi</taxon>
        <taxon>Dikarya</taxon>
        <taxon>Ascomycota</taxon>
        <taxon>Saccharomycotina</taxon>
        <taxon>Pichiomycetes</taxon>
        <taxon>Metschnikowiaceae</taxon>
        <taxon>Candidozyma</taxon>
    </lineage>
</organism>
<sequence>MTQGKCKPDRVWSIEGQHEVVFKQTWAAYLKSFGYDLDDFSFSDIEGGKKFVSGKAKNALPKVSDASAVSAAPKFTERTQKTFEANQGKALTYEGTYDVKAKAPSKEVYSHLAKFKPAELHQAFWASLRNDSPDNNMLRFVRARKFKLNAIVDMAAKCLEWKVKEYPVDKWTMDGDLEIYDSKKHPEIIKAFEMEKAYFRGVDRDGGPIVVIRVKKHFGSDCPEKDFERFICLIIEWVRIALKDYELGNDGANILFDMNGFSLKNADLSAVKFLAKAFEANYPESLSAIWIHKAPWIFNAVWKIIKGWLDPVVASKVHFTKNADDLAKFADKKFIPKDLGGNDDYKPEYIKPTKENAGTLPKDEKFEQLWKDRQELTYTFIETTLAWIKAKSAKESTELLDLKIQLGAELAKNYLELDPYISEDSKMSELKISESLEVKISESLELKMSESLKIKDIFVFLRSESLKIKDPLHFLEMIFTFLR</sequence>
<dbReference type="GeneID" id="37009503"/>
<dbReference type="RefSeq" id="XP_025341609.1">
    <property type="nucleotide sequence ID" value="XM_025487801.1"/>
</dbReference>
<dbReference type="SMART" id="SM01100">
    <property type="entry name" value="CRAL_TRIO_N"/>
    <property type="match status" value="1"/>
</dbReference>
<comment type="caution">
    <text evidence="2">The sequence shown here is derived from an EMBL/GenBank/DDBJ whole genome shotgun (WGS) entry which is preliminary data.</text>
</comment>
<evidence type="ECO:0000313" key="3">
    <source>
        <dbReference type="Proteomes" id="UP000244309"/>
    </source>
</evidence>
<dbReference type="Pfam" id="PF03765">
    <property type="entry name" value="CRAL_TRIO_N"/>
    <property type="match status" value="1"/>
</dbReference>
<reference evidence="2 3" key="1">
    <citation type="submission" date="2017-12" db="EMBL/GenBank/DDBJ databases">
        <title>Genome Sequence of a Multidrug-Resistant Candida haemulonii Isolate from a Patient with Chronic Leg Ulcers in Israel.</title>
        <authorList>
            <person name="Chow N.A."/>
            <person name="Gade L."/>
            <person name="Batra D."/>
            <person name="Rowe L.A."/>
            <person name="Ben-Ami R."/>
            <person name="Loparev V.N."/>
            <person name="Litvintseva A.P."/>
        </authorList>
    </citation>
    <scope>NUCLEOTIDE SEQUENCE [LARGE SCALE GENOMIC DNA]</scope>
    <source>
        <strain evidence="2 3">B11899</strain>
    </source>
</reference>
<dbReference type="PANTHER" id="PTHR46590:SF1">
    <property type="entry name" value="PHOSPHATIDYLINOSITOL TRANSFER PROTEIN CSR1"/>
    <property type="match status" value="1"/>
</dbReference>
<dbReference type="SMART" id="SM00516">
    <property type="entry name" value="SEC14"/>
    <property type="match status" value="1"/>
</dbReference>
<dbReference type="OrthoDB" id="43460at2759"/>
<dbReference type="InterPro" id="IPR001251">
    <property type="entry name" value="CRAL-TRIO_dom"/>
</dbReference>
<dbReference type="InterPro" id="IPR036865">
    <property type="entry name" value="CRAL-TRIO_dom_sf"/>
</dbReference>
<dbReference type="Gene3D" id="3.40.525.10">
    <property type="entry name" value="CRAL-TRIO lipid binding domain"/>
    <property type="match status" value="1"/>
</dbReference>
<dbReference type="InterPro" id="IPR011074">
    <property type="entry name" value="CRAL/TRIO_N_dom"/>
</dbReference>
<dbReference type="SUPFAM" id="SSF46938">
    <property type="entry name" value="CRAL/TRIO N-terminal domain"/>
    <property type="match status" value="1"/>
</dbReference>
<dbReference type="EMBL" id="PKFO01000004">
    <property type="protein sequence ID" value="PVH20669.1"/>
    <property type="molecule type" value="Genomic_DNA"/>
</dbReference>
<accession>A0A2V1AS38</accession>
<proteinExistence type="predicted"/>
<dbReference type="Proteomes" id="UP000244309">
    <property type="component" value="Unassembled WGS sequence"/>
</dbReference>
<evidence type="ECO:0000259" key="1">
    <source>
        <dbReference type="PROSITE" id="PS50191"/>
    </source>
</evidence>
<gene>
    <name evidence="2" type="ORF">CXQ85_004173</name>
</gene>
<name>A0A2V1AS38_9ASCO</name>
<protein>
    <recommendedName>
        <fullName evidence="1">CRAL-TRIO domain-containing protein</fullName>
    </recommendedName>
</protein>
<dbReference type="PROSITE" id="PS50191">
    <property type="entry name" value="CRAL_TRIO"/>
    <property type="match status" value="1"/>
</dbReference>
<dbReference type="InterPro" id="IPR052432">
    <property type="entry name" value="PITP/CRAL-TRIO"/>
</dbReference>
<dbReference type="AlphaFoldDB" id="A0A2V1AS38"/>
<evidence type="ECO:0000313" key="2">
    <source>
        <dbReference type="EMBL" id="PVH20669.1"/>
    </source>
</evidence>
<feature type="domain" description="CRAL-TRIO" evidence="1">
    <location>
        <begin position="185"/>
        <end position="347"/>
    </location>
</feature>
<dbReference type="SUPFAM" id="SSF52087">
    <property type="entry name" value="CRAL/TRIO domain"/>
    <property type="match status" value="1"/>
</dbReference>
<keyword evidence="3" id="KW-1185">Reference proteome</keyword>
<dbReference type="VEuPathDB" id="FungiDB:CXQ85_004173"/>